<proteinExistence type="predicted"/>
<gene>
    <name evidence="1" type="ORF">FMOSSE_LOCUS7752</name>
</gene>
<dbReference type="EMBL" id="CAJVPP010001872">
    <property type="protein sequence ID" value="CAG8576971.1"/>
    <property type="molecule type" value="Genomic_DNA"/>
</dbReference>
<organism evidence="1 2">
    <name type="scientific">Funneliformis mosseae</name>
    <name type="common">Endomycorrhizal fungus</name>
    <name type="synonym">Glomus mosseae</name>
    <dbReference type="NCBI Taxonomy" id="27381"/>
    <lineage>
        <taxon>Eukaryota</taxon>
        <taxon>Fungi</taxon>
        <taxon>Fungi incertae sedis</taxon>
        <taxon>Mucoromycota</taxon>
        <taxon>Glomeromycotina</taxon>
        <taxon>Glomeromycetes</taxon>
        <taxon>Glomerales</taxon>
        <taxon>Glomeraceae</taxon>
        <taxon>Funneliformis</taxon>
    </lineage>
</organism>
<sequence length="199" mass="22742">MEDKFWPEIINDLKLLLETKSNQDVVLDPENGVETLNLLITSNEFGLHKLSQHQEILRAHMLPGSAKTAPKSFRNYSDVNSIESVSTTEPIRRQSLIKIDSTIITTQHATKFSTECFLYSFADYNKLETGTIGRVKSHGCSVRCYKDWGPIFGNYEGGNDLVMKRKTEWKSKPVSYPNINIPKKFNCSDYEVFQVKKKA</sequence>
<accession>A0A9N9BT87</accession>
<keyword evidence="2" id="KW-1185">Reference proteome</keyword>
<dbReference type="Proteomes" id="UP000789375">
    <property type="component" value="Unassembled WGS sequence"/>
</dbReference>
<comment type="caution">
    <text evidence="1">The sequence shown here is derived from an EMBL/GenBank/DDBJ whole genome shotgun (WGS) entry which is preliminary data.</text>
</comment>
<reference evidence="1" key="1">
    <citation type="submission" date="2021-06" db="EMBL/GenBank/DDBJ databases">
        <authorList>
            <person name="Kallberg Y."/>
            <person name="Tangrot J."/>
            <person name="Rosling A."/>
        </authorList>
    </citation>
    <scope>NUCLEOTIDE SEQUENCE</scope>
    <source>
        <strain evidence="1">87-6 pot B 2015</strain>
    </source>
</reference>
<protein>
    <submittedName>
        <fullName evidence="1">2528_t:CDS:1</fullName>
    </submittedName>
</protein>
<evidence type="ECO:0000313" key="2">
    <source>
        <dbReference type="Proteomes" id="UP000789375"/>
    </source>
</evidence>
<name>A0A9N9BT87_FUNMO</name>
<evidence type="ECO:0000313" key="1">
    <source>
        <dbReference type="EMBL" id="CAG8576971.1"/>
    </source>
</evidence>
<dbReference type="AlphaFoldDB" id="A0A9N9BT87"/>